<evidence type="ECO:0000256" key="2">
    <source>
        <dbReference type="SAM" id="SignalP"/>
    </source>
</evidence>
<proteinExistence type="predicted"/>
<dbReference type="KEGG" id="ftj:FTUN_1349"/>
<feature type="signal peptide" evidence="2">
    <location>
        <begin position="1"/>
        <end position="23"/>
    </location>
</feature>
<evidence type="ECO:0000313" key="4">
    <source>
        <dbReference type="Proteomes" id="UP000503447"/>
    </source>
</evidence>
<reference evidence="4" key="1">
    <citation type="submission" date="2020-05" db="EMBL/GenBank/DDBJ databases">
        <title>Frigoriglobus tundricola gen. nov., sp. nov., a psychrotolerant cellulolytic planctomycete of the family Gemmataceae with two divergent copies of 16S rRNA gene.</title>
        <authorList>
            <person name="Kulichevskaya I.S."/>
            <person name="Ivanova A.A."/>
            <person name="Naumoff D.G."/>
            <person name="Beletsky A.V."/>
            <person name="Rijpstra W.I.C."/>
            <person name="Sinninghe Damste J.S."/>
            <person name="Mardanov A.V."/>
            <person name="Ravin N.V."/>
            <person name="Dedysh S.N."/>
        </authorList>
    </citation>
    <scope>NUCLEOTIDE SEQUENCE [LARGE SCALE GENOMIC DNA]</scope>
    <source>
        <strain evidence="4">PL17</strain>
    </source>
</reference>
<evidence type="ECO:0000256" key="1">
    <source>
        <dbReference type="SAM" id="MobiDB-lite"/>
    </source>
</evidence>
<dbReference type="EMBL" id="CP053452">
    <property type="protein sequence ID" value="QJW93837.1"/>
    <property type="molecule type" value="Genomic_DNA"/>
</dbReference>
<gene>
    <name evidence="3" type="ORF">FTUN_1349</name>
</gene>
<evidence type="ECO:0008006" key="5">
    <source>
        <dbReference type="Google" id="ProtNLM"/>
    </source>
</evidence>
<keyword evidence="2" id="KW-0732">Signal</keyword>
<accession>A0A6M5YIG2</accession>
<sequence length="228" mass="25295">MLRLMTIALVVFALGTFGLPAGAQDKISSKEIKAALKKARFDIAVDEEHPDKPVIGIWGYKPTIDEKTAALLKGLTHLESIGGYDLKFAPGAMKLLKGHPALERLRFQGSTDLAAIKELPEGPQIKELHMGGGAFTVEHFEAIAQVPSIRTVSIYLATIKPDDLRPLHKLKHLEVLILPRGHRFPRRICPASTHWCNSNAPRRPTQSRSLRRSRNSRRSASSPCFRKS</sequence>
<name>A0A6M5YIG2_9BACT</name>
<dbReference type="RefSeq" id="WP_171469958.1">
    <property type="nucleotide sequence ID" value="NZ_CP053452.2"/>
</dbReference>
<dbReference type="AlphaFoldDB" id="A0A6M5YIG2"/>
<organism evidence="3 4">
    <name type="scientific">Frigoriglobus tundricola</name>
    <dbReference type="NCBI Taxonomy" id="2774151"/>
    <lineage>
        <taxon>Bacteria</taxon>
        <taxon>Pseudomonadati</taxon>
        <taxon>Planctomycetota</taxon>
        <taxon>Planctomycetia</taxon>
        <taxon>Gemmatales</taxon>
        <taxon>Gemmataceae</taxon>
        <taxon>Frigoriglobus</taxon>
    </lineage>
</organism>
<keyword evidence="4" id="KW-1185">Reference proteome</keyword>
<dbReference type="SUPFAM" id="SSF52047">
    <property type="entry name" value="RNI-like"/>
    <property type="match status" value="1"/>
</dbReference>
<protein>
    <recommendedName>
        <fullName evidence="5">Leucine Rich repeats (2 copies)</fullName>
    </recommendedName>
</protein>
<feature type="compositionally biased region" description="Polar residues" evidence="1">
    <location>
        <begin position="195"/>
        <end position="206"/>
    </location>
</feature>
<evidence type="ECO:0000313" key="3">
    <source>
        <dbReference type="EMBL" id="QJW93837.1"/>
    </source>
</evidence>
<dbReference type="Proteomes" id="UP000503447">
    <property type="component" value="Chromosome"/>
</dbReference>
<feature type="chain" id="PRO_5026901772" description="Leucine Rich repeats (2 copies)" evidence="2">
    <location>
        <begin position="24"/>
        <end position="228"/>
    </location>
</feature>
<feature type="region of interest" description="Disordered" evidence="1">
    <location>
        <begin position="195"/>
        <end position="228"/>
    </location>
</feature>